<dbReference type="AlphaFoldDB" id="A0A3R7LW55"/>
<feature type="region of interest" description="Disordered" evidence="1">
    <location>
        <begin position="209"/>
        <end position="335"/>
    </location>
</feature>
<dbReference type="STRING" id="6689.A0A3R7LW55"/>
<gene>
    <name evidence="2" type="ORF">C7M84_017325</name>
</gene>
<feature type="compositionally biased region" description="Pro residues" evidence="1">
    <location>
        <begin position="375"/>
        <end position="427"/>
    </location>
</feature>
<reference evidence="2 3" key="2">
    <citation type="submission" date="2019-01" db="EMBL/GenBank/DDBJ databases">
        <title>The decoding of complex shrimp genome reveals the adaptation for benthos swimmer, frequently molting mechanism and breeding impact on genome.</title>
        <authorList>
            <person name="Sun Y."/>
            <person name="Gao Y."/>
            <person name="Yu Y."/>
        </authorList>
    </citation>
    <scope>NUCLEOTIDE SEQUENCE [LARGE SCALE GENOMIC DNA]</scope>
    <source>
        <tissue evidence="2">Muscle</tissue>
    </source>
</reference>
<evidence type="ECO:0000256" key="1">
    <source>
        <dbReference type="SAM" id="MobiDB-lite"/>
    </source>
</evidence>
<sequence length="451" mass="49632">MFTCSSLYKASIHQIPFTIKTTTITTKGPILIHHQPSTTLFGFANNTYIITINPIPLFNVSYRVPSSLPSLALTFSISFRSFLPSSTSLPSPLPSPLSLLPRTGLSPSQISFPPPPVPTHHTHTIIPHPALFTILMHLQPPSYPRVHPTATLKPHPFTSIITIKSGYWASPPHYSQPFTQGNLPLSLTTGPPNGFHPRFKPGHPLVWQEKQRGRPSRSHAGFDRHTTPHPVRTIHHTTFQPRPPASLTRRLLDTFTTMTESLPSTPPPPHHLREPQREERAPHSERPSSSPHYQPPLKTPYSLHPPTPPTRTNLQPPSSPSPPPPLPTNPPQPSSLPLTTTLLLLFTTPILTLPASLLPPPLPFLPCSPPCPPPPPPPERTFPLTPPHLLPPAPPPRSHSHPSPPLPVHPSLHLPPLPASPPYPPTNPSCRETLRPLDARPCLSAPRQKEH</sequence>
<name>A0A3R7LW55_PENVA</name>
<feature type="region of interest" description="Disordered" evidence="1">
    <location>
        <begin position="375"/>
        <end position="451"/>
    </location>
</feature>
<evidence type="ECO:0000313" key="3">
    <source>
        <dbReference type="Proteomes" id="UP000283509"/>
    </source>
</evidence>
<feature type="compositionally biased region" description="Pro residues" evidence="1">
    <location>
        <begin position="317"/>
        <end position="334"/>
    </location>
</feature>
<organism evidence="2 3">
    <name type="scientific">Penaeus vannamei</name>
    <name type="common">Whiteleg shrimp</name>
    <name type="synonym">Litopenaeus vannamei</name>
    <dbReference type="NCBI Taxonomy" id="6689"/>
    <lineage>
        <taxon>Eukaryota</taxon>
        <taxon>Metazoa</taxon>
        <taxon>Ecdysozoa</taxon>
        <taxon>Arthropoda</taxon>
        <taxon>Crustacea</taxon>
        <taxon>Multicrustacea</taxon>
        <taxon>Malacostraca</taxon>
        <taxon>Eumalacostraca</taxon>
        <taxon>Eucarida</taxon>
        <taxon>Decapoda</taxon>
        <taxon>Dendrobranchiata</taxon>
        <taxon>Penaeoidea</taxon>
        <taxon>Penaeidae</taxon>
        <taxon>Penaeus</taxon>
    </lineage>
</organism>
<feature type="compositionally biased region" description="Pro residues" evidence="1">
    <location>
        <begin position="293"/>
        <end position="309"/>
    </location>
</feature>
<dbReference type="Proteomes" id="UP000283509">
    <property type="component" value="Unassembled WGS sequence"/>
</dbReference>
<comment type="caution">
    <text evidence="2">The sequence shown here is derived from an EMBL/GenBank/DDBJ whole genome shotgun (WGS) entry which is preliminary data.</text>
</comment>
<protein>
    <submittedName>
        <fullName evidence="2">Uncharacterized protein</fullName>
    </submittedName>
</protein>
<evidence type="ECO:0000313" key="2">
    <source>
        <dbReference type="EMBL" id="ROT64720.1"/>
    </source>
</evidence>
<dbReference type="EMBL" id="QCYY01003200">
    <property type="protein sequence ID" value="ROT64720.1"/>
    <property type="molecule type" value="Genomic_DNA"/>
</dbReference>
<keyword evidence="3" id="KW-1185">Reference proteome</keyword>
<proteinExistence type="predicted"/>
<feature type="compositionally biased region" description="Basic and acidic residues" evidence="1">
    <location>
        <begin position="271"/>
        <end position="286"/>
    </location>
</feature>
<reference evidence="2 3" key="1">
    <citation type="submission" date="2018-04" db="EMBL/GenBank/DDBJ databases">
        <authorList>
            <person name="Zhang X."/>
            <person name="Yuan J."/>
            <person name="Li F."/>
            <person name="Xiang J."/>
        </authorList>
    </citation>
    <scope>NUCLEOTIDE SEQUENCE [LARGE SCALE GENOMIC DNA]</scope>
    <source>
        <tissue evidence="2">Muscle</tissue>
    </source>
</reference>
<accession>A0A3R7LW55</accession>